<keyword evidence="3" id="KW-0862">Zinc</keyword>
<evidence type="ECO:0000256" key="1">
    <source>
        <dbReference type="ARBA" id="ARBA00022723"/>
    </source>
</evidence>
<dbReference type="RefSeq" id="XP_043048143.1">
    <property type="nucleotide sequence ID" value="XM_043192479.1"/>
</dbReference>
<dbReference type="OrthoDB" id="6105938at2759"/>
<gene>
    <name evidence="6" type="primary">PSH1</name>
    <name evidence="6" type="ORF">KQ657_001693</name>
</gene>
<dbReference type="InterPro" id="IPR013083">
    <property type="entry name" value="Znf_RING/FYVE/PHD"/>
</dbReference>
<dbReference type="PROSITE" id="PS00518">
    <property type="entry name" value="ZF_RING_1"/>
    <property type="match status" value="1"/>
</dbReference>
<dbReference type="Proteomes" id="UP000790833">
    <property type="component" value="Unassembled WGS sequence"/>
</dbReference>
<name>A0A9P7V740_9ASCO</name>
<sequence>MESSDEYKNQWSGLAQPLAVDVLAKIQHGLECPVCAEMMYVPFTCQCGHTFCYGCIDSWFDTKMNCPTCRTDMEQPPVVNIALREIVATMVNLAIDMENNEDRKNKLIRAKENALEGYNRVTDQGSDIFGSKFKNTTVTLIDSSDGVARCGNCHWEAHGDRCLNCGTRFRLPRDDDYYDTDDDDSDDQEQFTVNGIGDGIDSEDSFVVYTDEENEHGMGESEQDAIVLNEYDDDDFHSVNSSVDSVQFEGFSDTDPDLHFQNHHHLHNRHHNLQGDDSMWPEEASGRNNSLSSLARAVEYFHNQSELLETGSRESP</sequence>
<keyword evidence="7" id="KW-1185">Reference proteome</keyword>
<evidence type="ECO:0000256" key="4">
    <source>
        <dbReference type="PROSITE-ProRule" id="PRU00175"/>
    </source>
</evidence>
<evidence type="ECO:0000256" key="3">
    <source>
        <dbReference type="ARBA" id="ARBA00022833"/>
    </source>
</evidence>
<dbReference type="Pfam" id="PF13923">
    <property type="entry name" value="zf-C3HC4_2"/>
    <property type="match status" value="1"/>
</dbReference>
<feature type="domain" description="RING-type" evidence="5">
    <location>
        <begin position="32"/>
        <end position="70"/>
    </location>
</feature>
<organism evidence="6 7">
    <name type="scientific">Scheffersomyces spartinae</name>
    <dbReference type="NCBI Taxonomy" id="45513"/>
    <lineage>
        <taxon>Eukaryota</taxon>
        <taxon>Fungi</taxon>
        <taxon>Dikarya</taxon>
        <taxon>Ascomycota</taxon>
        <taxon>Saccharomycotina</taxon>
        <taxon>Pichiomycetes</taxon>
        <taxon>Debaryomycetaceae</taxon>
        <taxon>Scheffersomyces</taxon>
    </lineage>
</organism>
<keyword evidence="1" id="KW-0479">Metal-binding</keyword>
<dbReference type="AlphaFoldDB" id="A0A9P7V740"/>
<accession>A0A9P7V740</accession>
<dbReference type="InterPro" id="IPR001841">
    <property type="entry name" value="Znf_RING"/>
</dbReference>
<dbReference type="PANTHER" id="PTHR23327">
    <property type="entry name" value="RING FINGER PROTEIN 127"/>
    <property type="match status" value="1"/>
</dbReference>
<comment type="caution">
    <text evidence="6">The sequence shown here is derived from an EMBL/GenBank/DDBJ whole genome shotgun (WGS) entry which is preliminary data.</text>
</comment>
<evidence type="ECO:0000256" key="2">
    <source>
        <dbReference type="ARBA" id="ARBA00022771"/>
    </source>
</evidence>
<proteinExistence type="predicted"/>
<reference evidence="6" key="1">
    <citation type="submission" date="2021-03" db="EMBL/GenBank/DDBJ databases">
        <authorList>
            <person name="Palmer J.M."/>
        </authorList>
    </citation>
    <scope>NUCLEOTIDE SEQUENCE</scope>
    <source>
        <strain evidence="6">ARV_011</strain>
    </source>
</reference>
<dbReference type="Gene3D" id="3.30.40.10">
    <property type="entry name" value="Zinc/RING finger domain, C3HC4 (zinc finger)"/>
    <property type="match status" value="1"/>
</dbReference>
<evidence type="ECO:0000259" key="5">
    <source>
        <dbReference type="PROSITE" id="PS50089"/>
    </source>
</evidence>
<evidence type="ECO:0000313" key="6">
    <source>
        <dbReference type="EMBL" id="KAG7192593.1"/>
    </source>
</evidence>
<dbReference type="InterPro" id="IPR017907">
    <property type="entry name" value="Znf_RING_CS"/>
</dbReference>
<dbReference type="GO" id="GO:0008270">
    <property type="term" value="F:zinc ion binding"/>
    <property type="evidence" value="ECO:0007669"/>
    <property type="project" value="UniProtKB-KW"/>
</dbReference>
<dbReference type="SUPFAM" id="SSF57850">
    <property type="entry name" value="RING/U-box"/>
    <property type="match status" value="1"/>
</dbReference>
<dbReference type="GeneID" id="66115067"/>
<dbReference type="SMART" id="SM00184">
    <property type="entry name" value="RING"/>
    <property type="match status" value="1"/>
</dbReference>
<dbReference type="PROSITE" id="PS50089">
    <property type="entry name" value="ZF_RING_2"/>
    <property type="match status" value="1"/>
</dbReference>
<dbReference type="PANTHER" id="PTHR23327:SF51">
    <property type="entry name" value="TRANSCRIPTIONAL REGULATOR OF YEAST FORM ADHERENCE 3"/>
    <property type="match status" value="1"/>
</dbReference>
<evidence type="ECO:0000313" key="7">
    <source>
        <dbReference type="Proteomes" id="UP000790833"/>
    </source>
</evidence>
<keyword evidence="2 4" id="KW-0863">Zinc-finger</keyword>
<protein>
    <submittedName>
        <fullName evidence="6">E3 ubiquitin ligase</fullName>
    </submittedName>
</protein>
<dbReference type="EMBL" id="JAHMUF010000017">
    <property type="protein sequence ID" value="KAG7192593.1"/>
    <property type="molecule type" value="Genomic_DNA"/>
</dbReference>